<sequence>MSTSSAGPTLIPSTSSAHKVLQIPPTIDDDPKGNYVNTIPANLENSYCWGWERTHSTDEHSRYTHVYLCTTPEFMPQVIRHLVYQLNHPSPPLPAPVRVNKRGTVPTLGSKPEDKKIDFNPADSLGQPIIPTEDEPQYPNPLPRPLVEQPTVSNLILKATLLATRLAPVLFNAPIHYQPQRPDSNLLSKTLYITSGSHPQTPHQKTPIPNQGERRSVPSKRPGIDRKPRLESQTKLATPDEEVFTTTSPNSEIDENPEKTRYVPPTRKNYQKKIKALSPDTIPNNRYLTKALIQHLHLKLAIKTARFQQKHAVTTHLTTIPEESNWTLSHSFEGDEPQSRGPGTSRQSRKPRKPSDLSLRQSSSREPEFGPVPIAIQRSNSQKTEAKPSTSAVARQSSISEQDQPTSSHPKGKEPRREPSPEPLQEFLLKLPRSANTVFRQYHWDNLSYKDKLEFSSAPEEKQEGYFKSLEAQEGIPTIPQPREQDPISSSSDSSSTSTESLSPSGGPQRSPSPATRQPTPVPPTVPTTRPITPQPPTQPRTASVMSTQTTPKSDPKLPKPKPFYGDLEDYQRWRRDLAVYFAGQPVSLPSAASQISIALLLMEGQATEWKEAYVNAHTGSNGVFDLSRETLEAFYKELDTSFKQISTDLHLVQKALTVKQNGRNIEEFIGQFRNCISQAKITDKNTQITAFLRGMDPNYRRNVMYQNPDVASIDNFYAAARRVAGLDDFSSFAPTSRYSSERRKSYRNLLTPPGYGPMDIDNIIADELYNIDGADSESDNSSEDDASEISSDDESVPIAQVNAIVQATVKDEINALLTPELLELRKKGLCFNCKEAKHYARDCPQRKSSGRPKSYSSFKPGKGKGKKRHFGRSNGRRQHQKQLIDRIQNMDLSEGSSDSGSDDEEPGPSKPRNFRK</sequence>
<gene>
    <name evidence="5" type="ORF">NP233_g11065</name>
</gene>
<evidence type="ECO:0000256" key="3">
    <source>
        <dbReference type="SAM" id="MobiDB-lite"/>
    </source>
</evidence>
<dbReference type="SUPFAM" id="SSF57756">
    <property type="entry name" value="Retrovirus zinc finger-like domains"/>
    <property type="match status" value="1"/>
</dbReference>
<name>A0AAD5YLL8_9AGAR</name>
<comment type="caution">
    <text evidence="5">The sequence shown here is derived from an EMBL/GenBank/DDBJ whole genome shotgun (WGS) entry which is preliminary data.</text>
</comment>
<feature type="region of interest" description="Disordered" evidence="3">
    <location>
        <begin position="842"/>
        <end position="917"/>
    </location>
</feature>
<dbReference type="EMBL" id="JANIEX010001240">
    <property type="protein sequence ID" value="KAJ3560087.1"/>
    <property type="molecule type" value="Genomic_DNA"/>
</dbReference>
<feature type="domain" description="CCHC-type" evidence="4">
    <location>
        <begin position="831"/>
        <end position="846"/>
    </location>
</feature>
<keyword evidence="6" id="KW-1185">Reference proteome</keyword>
<dbReference type="SMART" id="SM00343">
    <property type="entry name" value="ZnF_C2HC"/>
    <property type="match status" value="1"/>
</dbReference>
<dbReference type="GO" id="GO:0003676">
    <property type="term" value="F:nucleic acid binding"/>
    <property type="evidence" value="ECO:0007669"/>
    <property type="project" value="InterPro"/>
</dbReference>
<dbReference type="Proteomes" id="UP001213000">
    <property type="component" value="Unassembled WGS sequence"/>
</dbReference>
<feature type="compositionally biased region" description="Basic residues" evidence="3">
    <location>
        <begin position="862"/>
        <end position="881"/>
    </location>
</feature>
<feature type="region of interest" description="Disordered" evidence="3">
    <location>
        <begin position="477"/>
        <end position="564"/>
    </location>
</feature>
<evidence type="ECO:0000313" key="6">
    <source>
        <dbReference type="Proteomes" id="UP001213000"/>
    </source>
</evidence>
<feature type="region of interest" description="Disordered" evidence="3">
    <location>
        <begin position="328"/>
        <end position="429"/>
    </location>
</feature>
<evidence type="ECO:0000256" key="2">
    <source>
        <dbReference type="PROSITE-ProRule" id="PRU00047"/>
    </source>
</evidence>
<keyword evidence="2" id="KW-0479">Metal-binding</keyword>
<feature type="region of interest" description="Disordered" evidence="3">
    <location>
        <begin position="775"/>
        <end position="796"/>
    </location>
</feature>
<accession>A0AAD5YLL8</accession>
<keyword evidence="1" id="KW-0507">mRNA processing</keyword>
<evidence type="ECO:0000256" key="1">
    <source>
        <dbReference type="ARBA" id="ARBA00022664"/>
    </source>
</evidence>
<proteinExistence type="predicted"/>
<feature type="compositionally biased region" description="Polar residues" evidence="3">
    <location>
        <begin position="194"/>
        <end position="209"/>
    </location>
</feature>
<dbReference type="InterPro" id="IPR001878">
    <property type="entry name" value="Znf_CCHC"/>
</dbReference>
<feature type="compositionally biased region" description="Basic and acidic residues" evidence="3">
    <location>
        <begin position="411"/>
        <end position="420"/>
    </location>
</feature>
<organism evidence="5 6">
    <name type="scientific">Leucocoprinus birnbaumii</name>
    <dbReference type="NCBI Taxonomy" id="56174"/>
    <lineage>
        <taxon>Eukaryota</taxon>
        <taxon>Fungi</taxon>
        <taxon>Dikarya</taxon>
        <taxon>Basidiomycota</taxon>
        <taxon>Agaricomycotina</taxon>
        <taxon>Agaricomycetes</taxon>
        <taxon>Agaricomycetidae</taxon>
        <taxon>Agaricales</taxon>
        <taxon>Agaricineae</taxon>
        <taxon>Agaricaceae</taxon>
        <taxon>Leucocoprinus</taxon>
    </lineage>
</organism>
<dbReference type="InterPro" id="IPR036875">
    <property type="entry name" value="Znf_CCHC_sf"/>
</dbReference>
<reference evidence="5" key="1">
    <citation type="submission" date="2022-07" db="EMBL/GenBank/DDBJ databases">
        <title>Genome Sequence of Leucocoprinus birnbaumii.</title>
        <authorList>
            <person name="Buettner E."/>
        </authorList>
    </citation>
    <scope>NUCLEOTIDE SEQUENCE</scope>
    <source>
        <strain evidence="5">VT141</strain>
    </source>
</reference>
<dbReference type="Gene3D" id="4.10.60.10">
    <property type="entry name" value="Zinc finger, CCHC-type"/>
    <property type="match status" value="1"/>
</dbReference>
<evidence type="ECO:0000313" key="5">
    <source>
        <dbReference type="EMBL" id="KAJ3560087.1"/>
    </source>
</evidence>
<dbReference type="PROSITE" id="PS50158">
    <property type="entry name" value="ZF_CCHC"/>
    <property type="match status" value="1"/>
</dbReference>
<keyword evidence="2" id="KW-0863">Zinc-finger</keyword>
<dbReference type="AlphaFoldDB" id="A0AAD5YLL8"/>
<dbReference type="Pfam" id="PF03732">
    <property type="entry name" value="Retrotrans_gag"/>
    <property type="match status" value="1"/>
</dbReference>
<keyword evidence="2" id="KW-0862">Zinc</keyword>
<feature type="compositionally biased region" description="Low complexity" evidence="3">
    <location>
        <begin position="489"/>
        <end position="519"/>
    </location>
</feature>
<feature type="region of interest" description="Disordered" evidence="3">
    <location>
        <begin position="194"/>
        <end position="264"/>
    </location>
</feature>
<feature type="compositionally biased region" description="Basic and acidic residues" evidence="3">
    <location>
        <begin position="212"/>
        <end position="232"/>
    </location>
</feature>
<evidence type="ECO:0000259" key="4">
    <source>
        <dbReference type="PROSITE" id="PS50158"/>
    </source>
</evidence>
<dbReference type="InterPro" id="IPR005162">
    <property type="entry name" value="Retrotrans_gag_dom"/>
</dbReference>
<feature type="region of interest" description="Disordered" evidence="3">
    <location>
        <begin position="105"/>
        <end position="136"/>
    </location>
</feature>
<protein>
    <recommendedName>
        <fullName evidence="4">CCHC-type domain-containing protein</fullName>
    </recommendedName>
</protein>
<dbReference type="GO" id="GO:0006397">
    <property type="term" value="P:mRNA processing"/>
    <property type="evidence" value="ECO:0007669"/>
    <property type="project" value="UniProtKB-KW"/>
</dbReference>
<feature type="compositionally biased region" description="Polar residues" evidence="3">
    <location>
        <begin position="377"/>
        <end position="409"/>
    </location>
</feature>
<dbReference type="GO" id="GO:0008270">
    <property type="term" value="F:zinc ion binding"/>
    <property type="evidence" value="ECO:0007669"/>
    <property type="project" value="UniProtKB-KW"/>
</dbReference>